<feature type="compositionally biased region" description="Low complexity" evidence="1">
    <location>
        <begin position="27"/>
        <end position="40"/>
    </location>
</feature>
<evidence type="ECO:0000313" key="3">
    <source>
        <dbReference type="EMBL" id="KAL0473041.1"/>
    </source>
</evidence>
<keyword evidence="2" id="KW-0812">Transmembrane</keyword>
<feature type="region of interest" description="Disordered" evidence="1">
    <location>
        <begin position="88"/>
        <end position="109"/>
    </location>
</feature>
<protein>
    <submittedName>
        <fullName evidence="3">PLC-like phosphodiesterase</fullName>
    </submittedName>
</protein>
<feature type="compositionally biased region" description="Pro residues" evidence="1">
    <location>
        <begin position="17"/>
        <end position="26"/>
    </location>
</feature>
<gene>
    <name evidence="3" type="ORF">QR685DRAFT_515612</name>
</gene>
<feature type="compositionally biased region" description="Polar residues" evidence="1">
    <location>
        <begin position="88"/>
        <end position="97"/>
    </location>
</feature>
<dbReference type="PANTHER" id="PTHR13593:SF116">
    <property type="entry name" value="PLC-LIKE PHOSPHODIESTERASE"/>
    <property type="match status" value="1"/>
</dbReference>
<dbReference type="InterPro" id="IPR017946">
    <property type="entry name" value="PLC-like_Pdiesterase_TIM-brl"/>
</dbReference>
<keyword evidence="4" id="KW-1185">Reference proteome</keyword>
<feature type="region of interest" description="Disordered" evidence="1">
    <location>
        <begin position="1"/>
        <end position="40"/>
    </location>
</feature>
<name>A0ABR3DK34_NEUIN</name>
<evidence type="ECO:0000256" key="1">
    <source>
        <dbReference type="SAM" id="MobiDB-lite"/>
    </source>
</evidence>
<dbReference type="PANTHER" id="PTHR13593">
    <property type="match status" value="1"/>
</dbReference>
<dbReference type="Proteomes" id="UP001451303">
    <property type="component" value="Unassembled WGS sequence"/>
</dbReference>
<evidence type="ECO:0000256" key="2">
    <source>
        <dbReference type="SAM" id="Phobius"/>
    </source>
</evidence>
<dbReference type="InterPro" id="IPR051057">
    <property type="entry name" value="PI-PLC_domain"/>
</dbReference>
<feature type="compositionally biased region" description="Basic and acidic residues" evidence="1">
    <location>
        <begin position="1"/>
        <end position="10"/>
    </location>
</feature>
<keyword evidence="2" id="KW-1133">Transmembrane helix</keyword>
<proteinExistence type="predicted"/>
<evidence type="ECO:0000313" key="4">
    <source>
        <dbReference type="Proteomes" id="UP001451303"/>
    </source>
</evidence>
<feature type="transmembrane region" description="Helical" evidence="2">
    <location>
        <begin position="57"/>
        <end position="80"/>
    </location>
</feature>
<comment type="caution">
    <text evidence="3">The sequence shown here is derived from an EMBL/GenBank/DDBJ whole genome shotgun (WGS) entry which is preliminary data.</text>
</comment>
<accession>A0ABR3DK34</accession>
<reference evidence="3 4" key="1">
    <citation type="submission" date="2023-09" db="EMBL/GenBank/DDBJ databases">
        <title>Multi-omics analysis of a traditional fermented food reveals byproduct-associated fungal strains for waste-to-food upcycling.</title>
        <authorList>
            <consortium name="Lawrence Berkeley National Laboratory"/>
            <person name="Rekdal V.M."/>
            <person name="Villalobos-Escobedo J.M."/>
            <person name="Rodriguez-Valeron N."/>
            <person name="Garcia M.O."/>
            <person name="Vasquez D.P."/>
            <person name="Damayanti I."/>
            <person name="Sorensen P.M."/>
            <person name="Baidoo E.E."/>
            <person name="De Carvalho A.C."/>
            <person name="Riley R."/>
            <person name="Lipzen A."/>
            <person name="He G."/>
            <person name="Yan M."/>
            <person name="Haridas S."/>
            <person name="Daum C."/>
            <person name="Yoshinaga Y."/>
            <person name="Ng V."/>
            <person name="Grigoriev I.V."/>
            <person name="Munk R."/>
            <person name="Nuraida L."/>
            <person name="Wijaya C.H."/>
            <person name="Morales P.-C."/>
            <person name="Keasling J.D."/>
        </authorList>
    </citation>
    <scope>NUCLEOTIDE SEQUENCE [LARGE SCALE GENOMIC DNA]</scope>
    <source>
        <strain evidence="3 4">FGSC 2613</strain>
    </source>
</reference>
<dbReference type="Gene3D" id="3.20.20.190">
    <property type="entry name" value="Phosphatidylinositol (PI) phosphodiesterase"/>
    <property type="match status" value="1"/>
</dbReference>
<keyword evidence="2" id="KW-0472">Membrane</keyword>
<dbReference type="SUPFAM" id="SSF51695">
    <property type="entry name" value="PLC-like phosphodiesterases"/>
    <property type="match status" value="1"/>
</dbReference>
<organism evidence="3 4">
    <name type="scientific">Neurospora intermedia</name>
    <dbReference type="NCBI Taxonomy" id="5142"/>
    <lineage>
        <taxon>Eukaryota</taxon>
        <taxon>Fungi</taxon>
        <taxon>Dikarya</taxon>
        <taxon>Ascomycota</taxon>
        <taxon>Pezizomycotina</taxon>
        <taxon>Sordariomycetes</taxon>
        <taxon>Sordariomycetidae</taxon>
        <taxon>Sordariales</taxon>
        <taxon>Sordariaceae</taxon>
        <taxon>Neurospora</taxon>
    </lineage>
</organism>
<dbReference type="EMBL" id="JAVLET010000002">
    <property type="protein sequence ID" value="KAL0473041.1"/>
    <property type="molecule type" value="Genomic_DNA"/>
</dbReference>
<sequence>MMHQEIKPERSSLFSAPSPPHLPHLPSPTVAAASTPSSSPRRFKRFGGLLPTTSYRAVLSSVCIMAVLFWVLHLLFFSLLTDLTTGNPLPTSSSPSQPGEEEKDSSSSSSVADLALQKILGDGRQIFGTFPSSFNKSAASKRRAQWMTPLPDSLPLTRLRAIPGTHDSATWNFTTETRNSIPSDPSYLPAEWFRCQKKSILESLEAGVRFFDLRYAALDAGTGGSGKGGGGGGQGTRLVFWHKMALLSEVATVEDVLFGFYSWLEGRGAGEVVMVSLQYEHPTRSHASNTPQVQRLLHSLLTTPAARRFIYPSHSLPPTLGDARGKIVLLKRFDLPDLPLDQQLAVPGLNFSPSLWPENNRGFELVYNQLDVGDADQSKGVEMGGKRNETAYIEDYFEPNDLPSGMNGSVTENVMAKWEAVEGHLRAAAAAGAAASGPGAGLGARGEDDEDDGLWITFTSGEHVFNEPNITPEVMALGPEEQRQGVPKVTGGGTVKGGVNEKLLALLKDDGPDGLKGKRLGVVVMDFWEMEGEGDLIGALLGLDG</sequence>